<reference evidence="1 2" key="1">
    <citation type="journal article" date="2018" name="Mol. Biol. Evol.">
        <title>Broad Genomic Sampling Reveals a Smut Pathogenic Ancestry of the Fungal Clade Ustilaginomycotina.</title>
        <authorList>
            <person name="Kijpornyongpan T."/>
            <person name="Mondo S.J."/>
            <person name="Barry K."/>
            <person name="Sandor L."/>
            <person name="Lee J."/>
            <person name="Lipzen A."/>
            <person name="Pangilinan J."/>
            <person name="LaButti K."/>
            <person name="Hainaut M."/>
            <person name="Henrissat B."/>
            <person name="Grigoriev I.V."/>
            <person name="Spatafora J.W."/>
            <person name="Aime M.C."/>
        </authorList>
    </citation>
    <scope>NUCLEOTIDE SEQUENCE [LARGE SCALE GENOMIC DNA]</scope>
    <source>
        <strain evidence="1 2">SA 807</strain>
    </source>
</reference>
<sequence>REFQITPEPESEEEDEDHDGFSSSSSSSSSSETDLDEDSTRSGHLKSLPPPQRPPQPTPPQLKGSSTSGGDGVKDVEGLRRSKSQRFELERRKRKELVEKRKEAFKSLWMRSVAEEFGDELDAIRTREPTLGAEGGTRLPLLIDALGSGCEIFSSTSSSKDGNGLGVGGRDQASRVDEVALAMDLS</sequence>
<feature type="non-terminal residue" evidence="1">
    <location>
        <position position="1"/>
    </location>
</feature>
<dbReference type="EMBL" id="KZ820971">
    <property type="protein sequence ID" value="PWN46501.1"/>
    <property type="molecule type" value="Genomic_DNA"/>
</dbReference>
<name>A0ACD0NL07_9BASI</name>
<gene>
    <name evidence="1" type="ORF">IE53DRAFT_365375</name>
</gene>
<protein>
    <submittedName>
        <fullName evidence="1">Uncharacterized protein</fullName>
    </submittedName>
</protein>
<organism evidence="1 2">
    <name type="scientific">Violaceomyces palustris</name>
    <dbReference type="NCBI Taxonomy" id="1673888"/>
    <lineage>
        <taxon>Eukaryota</taxon>
        <taxon>Fungi</taxon>
        <taxon>Dikarya</taxon>
        <taxon>Basidiomycota</taxon>
        <taxon>Ustilaginomycotina</taxon>
        <taxon>Ustilaginomycetes</taxon>
        <taxon>Violaceomycetales</taxon>
        <taxon>Violaceomycetaceae</taxon>
        <taxon>Violaceomyces</taxon>
    </lineage>
</organism>
<evidence type="ECO:0000313" key="1">
    <source>
        <dbReference type="EMBL" id="PWN46501.1"/>
    </source>
</evidence>
<keyword evidence="2" id="KW-1185">Reference proteome</keyword>
<evidence type="ECO:0000313" key="2">
    <source>
        <dbReference type="Proteomes" id="UP000245626"/>
    </source>
</evidence>
<accession>A0ACD0NL07</accession>
<proteinExistence type="predicted"/>
<dbReference type="Proteomes" id="UP000245626">
    <property type="component" value="Unassembled WGS sequence"/>
</dbReference>